<dbReference type="SMART" id="SM00404">
    <property type="entry name" value="PTPc_motif"/>
    <property type="match status" value="1"/>
</dbReference>
<dbReference type="Pfam" id="PF00102">
    <property type="entry name" value="Y_phosphatase"/>
    <property type="match status" value="1"/>
</dbReference>
<feature type="transmembrane region" description="Helical" evidence="1">
    <location>
        <begin position="55"/>
        <end position="75"/>
    </location>
</feature>
<organism evidence="4 5">
    <name type="scientific">Caenorhabditis angaria</name>
    <dbReference type="NCBI Taxonomy" id="860376"/>
    <lineage>
        <taxon>Eukaryota</taxon>
        <taxon>Metazoa</taxon>
        <taxon>Ecdysozoa</taxon>
        <taxon>Nematoda</taxon>
        <taxon>Chromadorea</taxon>
        <taxon>Rhabditida</taxon>
        <taxon>Rhabditina</taxon>
        <taxon>Rhabditomorpha</taxon>
        <taxon>Rhabditoidea</taxon>
        <taxon>Rhabditidae</taxon>
        <taxon>Peloderinae</taxon>
        <taxon>Caenorhabditis</taxon>
    </lineage>
</organism>
<dbReference type="Gene3D" id="3.90.190.10">
    <property type="entry name" value="Protein tyrosine phosphatase superfamily"/>
    <property type="match status" value="1"/>
</dbReference>
<dbReference type="InterPro" id="IPR052782">
    <property type="entry name" value="Oocyte-zygote_transition_reg"/>
</dbReference>
<dbReference type="InterPro" id="IPR003595">
    <property type="entry name" value="Tyr_Pase_cat"/>
</dbReference>
<dbReference type="InterPro" id="IPR029021">
    <property type="entry name" value="Prot-tyrosine_phosphatase-like"/>
</dbReference>
<name>A0A9P1MYL2_9PELO</name>
<dbReference type="PROSITE" id="PS50056">
    <property type="entry name" value="TYR_PHOSPHATASE_2"/>
    <property type="match status" value="1"/>
</dbReference>
<dbReference type="InterPro" id="IPR000387">
    <property type="entry name" value="Tyr_Pase_dom"/>
</dbReference>
<proteinExistence type="predicted"/>
<reference evidence="4" key="1">
    <citation type="submission" date="2022-11" db="EMBL/GenBank/DDBJ databases">
        <authorList>
            <person name="Kikuchi T."/>
        </authorList>
    </citation>
    <scope>NUCLEOTIDE SEQUENCE</scope>
    <source>
        <strain evidence="4">PS1010</strain>
    </source>
</reference>
<feature type="transmembrane region" description="Helical" evidence="1">
    <location>
        <begin position="307"/>
        <end position="330"/>
    </location>
</feature>
<dbReference type="OrthoDB" id="10253954at2759"/>
<evidence type="ECO:0000313" key="4">
    <source>
        <dbReference type="EMBL" id="CAI5445044.1"/>
    </source>
</evidence>
<dbReference type="PROSITE" id="PS50055">
    <property type="entry name" value="TYR_PHOSPHATASE_PTP"/>
    <property type="match status" value="1"/>
</dbReference>
<dbReference type="SUPFAM" id="SSF52799">
    <property type="entry name" value="(Phosphotyrosine protein) phosphatases II"/>
    <property type="match status" value="1"/>
</dbReference>
<feature type="domain" description="Tyrosine specific protein phosphatases" evidence="3">
    <location>
        <begin position="762"/>
        <end position="845"/>
    </location>
</feature>
<feature type="transmembrane region" description="Helical" evidence="1">
    <location>
        <begin position="274"/>
        <end position="295"/>
    </location>
</feature>
<dbReference type="PRINTS" id="PR00700">
    <property type="entry name" value="PRTYPHPHTASE"/>
</dbReference>
<evidence type="ECO:0000259" key="3">
    <source>
        <dbReference type="PROSITE" id="PS50056"/>
    </source>
</evidence>
<feature type="domain" description="Tyrosine-protein phosphatase" evidence="2">
    <location>
        <begin position="594"/>
        <end position="854"/>
    </location>
</feature>
<dbReference type="EMBL" id="CANHGI010000003">
    <property type="protein sequence ID" value="CAI5445044.1"/>
    <property type="molecule type" value="Genomic_DNA"/>
</dbReference>
<feature type="transmembrane region" description="Helical" evidence="1">
    <location>
        <begin position="18"/>
        <end position="35"/>
    </location>
</feature>
<dbReference type="AlphaFoldDB" id="A0A9P1MYL2"/>
<dbReference type="PANTHER" id="PTHR46163:SF10">
    <property type="entry name" value="PROTEIN-TYROSINE PHOSPHATASE-RELATED"/>
    <property type="match status" value="1"/>
</dbReference>
<dbReference type="GO" id="GO:0004725">
    <property type="term" value="F:protein tyrosine phosphatase activity"/>
    <property type="evidence" value="ECO:0007669"/>
    <property type="project" value="InterPro"/>
</dbReference>
<feature type="transmembrane region" description="Helical" evidence="1">
    <location>
        <begin position="526"/>
        <end position="545"/>
    </location>
</feature>
<dbReference type="SMART" id="SM00194">
    <property type="entry name" value="PTPc"/>
    <property type="match status" value="1"/>
</dbReference>
<accession>A0A9P1MYL2</accession>
<comment type="caution">
    <text evidence="4">The sequence shown here is derived from an EMBL/GenBank/DDBJ whole genome shotgun (WGS) entry which is preliminary data.</text>
</comment>
<dbReference type="Proteomes" id="UP001152747">
    <property type="component" value="Unassembled WGS sequence"/>
</dbReference>
<keyword evidence="1" id="KW-0472">Membrane</keyword>
<sequence>MDDHEDEEHKNEQQMHDIIVYFALFTGIVLIWIRYSWGAFYGCIPKIPVRQKWPPFLFAFLMCIIIGLFISCLVLEISMQNKRDKIANTEESPVTKTLNHVSNQVNASLQALYAVRTLQESEFRFPNATDIVSKLSARTKFNDIAKLNLIGIDMTKLGDALNEVKKNCPNEEKTVDSIKKDAERFNVYLYEINGFKELVSNISKGGKFEGIDSYAPEKEFNDDITSIHEHLMRVERFFENFLKSLDESKSFLKEIYDRKTAYQRDKLWKGIIKIYIPLAFILPTVCFSIFIHLYYRNSPVDNKILSFLVSASFFLVAFFVIYLAIVHIYFEHAEETICSKSEYKLFEQVMLPHFGSRMEDKLNDEFVKCAKKNEKFDVKVMLITSGRFLRGYGDGILKIVRKVVLNRVAALPNDNFVTNATERINKFKTTGLNCSKNYAPFHTHLESLSKFFNKAHEFREKMEFGTLKEMSVSAIEGSLKSIVEQSEKWVKQINDALFHIDFNCDDVYSLVKPCDKDTVDGLEIDLDSIMTACSVCFIILHMLAFRRNDLSQFSNDNRQRWIRKMNKNPISMIEIYNEKLKDYISPKASFDYFEANKQNNRYPNIPCNDEHRVVLNGWNHYIHANWIRIPKHLIDPLTHRAMPGKVRQYIVTQAPIDDTCADFWSMCWQENVGIVLMLCGFVENGHEKCAEYLPGKIGETLEFKKDRRLSVKCVDVRNHSLKGVEHRILEVRVEDELYGSAKTVNHLIVNWWPDKGVPDDVHQLIDLYNWVKKKSTKLKKKAAKEQLSSAICVHSSSGIGRAATFVAFDYCYARIFEDACFDTAELVREMRAYRFGAVENAEQYIYLNVALLEYMSIEGICDTELGLKLIDDYENFLRGGGSATTAATTNTTATY</sequence>
<protein>
    <recommendedName>
        <fullName evidence="6">Tyrosine-protein phosphatase domain-containing protein</fullName>
    </recommendedName>
</protein>
<evidence type="ECO:0008006" key="6">
    <source>
        <dbReference type="Google" id="ProtNLM"/>
    </source>
</evidence>
<gene>
    <name evidence="4" type="ORF">CAMP_LOCUS7681</name>
</gene>
<evidence type="ECO:0000259" key="2">
    <source>
        <dbReference type="PROSITE" id="PS50055"/>
    </source>
</evidence>
<evidence type="ECO:0000256" key="1">
    <source>
        <dbReference type="SAM" id="Phobius"/>
    </source>
</evidence>
<dbReference type="PANTHER" id="PTHR46163">
    <property type="entry name" value="TYROSINE-PROTEIN PHOSPHATASE-RELATED"/>
    <property type="match status" value="1"/>
</dbReference>
<evidence type="ECO:0000313" key="5">
    <source>
        <dbReference type="Proteomes" id="UP001152747"/>
    </source>
</evidence>
<keyword evidence="1" id="KW-0812">Transmembrane</keyword>
<keyword evidence="5" id="KW-1185">Reference proteome</keyword>
<dbReference type="CDD" id="cd00047">
    <property type="entry name" value="PTPc"/>
    <property type="match status" value="1"/>
</dbReference>
<keyword evidence="1" id="KW-1133">Transmembrane helix</keyword>
<dbReference type="InterPro" id="IPR000242">
    <property type="entry name" value="PTP_cat"/>
</dbReference>